<evidence type="ECO:0000313" key="1">
    <source>
        <dbReference type="EMBL" id="GIY28740.1"/>
    </source>
</evidence>
<sequence length="104" mass="12206">MRMILNEVGNLGSRSLRGCWVYPFLLWRVPPRKLWASSVEGCVASLAVDAFFSPHSVEVCIRLWGGLRHKPHSELLESSFHCYDKNRSIFGIVRRYFVPFYFRR</sequence>
<gene>
    <name evidence="1" type="ORF">CEXT_196671</name>
</gene>
<protein>
    <submittedName>
        <fullName evidence="1">Uncharacterized protein</fullName>
    </submittedName>
</protein>
<name>A0AAV4S3N1_CAEEX</name>
<dbReference type="Proteomes" id="UP001054945">
    <property type="component" value="Unassembled WGS sequence"/>
</dbReference>
<accession>A0AAV4S3N1</accession>
<evidence type="ECO:0000313" key="2">
    <source>
        <dbReference type="Proteomes" id="UP001054945"/>
    </source>
</evidence>
<dbReference type="EMBL" id="BPLR01008978">
    <property type="protein sequence ID" value="GIY28740.1"/>
    <property type="molecule type" value="Genomic_DNA"/>
</dbReference>
<organism evidence="1 2">
    <name type="scientific">Caerostris extrusa</name>
    <name type="common">Bark spider</name>
    <name type="synonym">Caerostris bankana</name>
    <dbReference type="NCBI Taxonomy" id="172846"/>
    <lineage>
        <taxon>Eukaryota</taxon>
        <taxon>Metazoa</taxon>
        <taxon>Ecdysozoa</taxon>
        <taxon>Arthropoda</taxon>
        <taxon>Chelicerata</taxon>
        <taxon>Arachnida</taxon>
        <taxon>Araneae</taxon>
        <taxon>Araneomorphae</taxon>
        <taxon>Entelegynae</taxon>
        <taxon>Araneoidea</taxon>
        <taxon>Araneidae</taxon>
        <taxon>Caerostris</taxon>
    </lineage>
</organism>
<keyword evidence="2" id="KW-1185">Reference proteome</keyword>
<proteinExistence type="predicted"/>
<dbReference type="AlphaFoldDB" id="A0AAV4S3N1"/>
<comment type="caution">
    <text evidence="1">The sequence shown here is derived from an EMBL/GenBank/DDBJ whole genome shotgun (WGS) entry which is preliminary data.</text>
</comment>
<reference evidence="1 2" key="1">
    <citation type="submission" date="2021-06" db="EMBL/GenBank/DDBJ databases">
        <title>Caerostris extrusa draft genome.</title>
        <authorList>
            <person name="Kono N."/>
            <person name="Arakawa K."/>
        </authorList>
    </citation>
    <scope>NUCLEOTIDE SEQUENCE [LARGE SCALE GENOMIC DNA]</scope>
</reference>